<feature type="compositionally biased region" description="Polar residues" evidence="1">
    <location>
        <begin position="69"/>
        <end position="84"/>
    </location>
</feature>
<dbReference type="Proteomes" id="UP000588098">
    <property type="component" value="Unassembled WGS sequence"/>
</dbReference>
<reference evidence="3 4" key="1">
    <citation type="submission" date="2020-08" db="EMBL/GenBank/DDBJ databases">
        <title>Genomic Encyclopedia of Type Strains, Phase III (KMG-III): the genomes of soil and plant-associated and newly described type strains.</title>
        <authorList>
            <person name="Whitman W."/>
        </authorList>
    </citation>
    <scope>NUCLEOTIDE SEQUENCE [LARGE SCALE GENOMIC DNA]</scope>
    <source>
        <strain evidence="3 4">CECT 8305</strain>
    </source>
</reference>
<feature type="transmembrane region" description="Helical" evidence="2">
    <location>
        <begin position="36"/>
        <end position="58"/>
    </location>
</feature>
<keyword evidence="2" id="KW-0472">Membrane</keyword>
<protein>
    <submittedName>
        <fullName evidence="3">Uncharacterized protein</fullName>
    </submittedName>
</protein>
<accession>A0A7W9QFY8</accession>
<sequence length="279" mass="28506">MSFGQGGPYGPGGSQPPTPDWTALADTAARDRRRKWLLFGGGALAAAAVAAIVATAVITSGGGDDDKNASQLPSPKKLPSQSVTPEPRFSDVNPPAPLSPLEIIANGKKDKAPIDAAGLFPGDRAIVKGRSYTKGATASTKDCGSVAQKKLYPALTSNNCRQVVRATYTSDGVAVTVGIAVFDNQAAAQKAKDAAGPFIVSLPGDGIGTFCRNTACRSTSNAIGRYGYFTIAGYTDGSKVPTNDTKARLAGRDVADHAFSRIMQRATAQASAAATASAG</sequence>
<keyword evidence="4" id="KW-1185">Reference proteome</keyword>
<evidence type="ECO:0000313" key="3">
    <source>
        <dbReference type="EMBL" id="MBB5939566.1"/>
    </source>
</evidence>
<keyword evidence="2" id="KW-1133">Transmembrane helix</keyword>
<dbReference type="EMBL" id="JACHJL010000025">
    <property type="protein sequence ID" value="MBB5939566.1"/>
    <property type="molecule type" value="Genomic_DNA"/>
</dbReference>
<evidence type="ECO:0000256" key="2">
    <source>
        <dbReference type="SAM" id="Phobius"/>
    </source>
</evidence>
<comment type="caution">
    <text evidence="3">The sequence shown here is derived from an EMBL/GenBank/DDBJ whole genome shotgun (WGS) entry which is preliminary data.</text>
</comment>
<evidence type="ECO:0000313" key="4">
    <source>
        <dbReference type="Proteomes" id="UP000588098"/>
    </source>
</evidence>
<feature type="region of interest" description="Disordered" evidence="1">
    <location>
        <begin position="60"/>
        <end position="101"/>
    </location>
</feature>
<evidence type="ECO:0000256" key="1">
    <source>
        <dbReference type="SAM" id="MobiDB-lite"/>
    </source>
</evidence>
<organism evidence="3 4">
    <name type="scientific">Streptomyces zagrosensis</name>
    <dbReference type="NCBI Taxonomy" id="1042984"/>
    <lineage>
        <taxon>Bacteria</taxon>
        <taxon>Bacillati</taxon>
        <taxon>Actinomycetota</taxon>
        <taxon>Actinomycetes</taxon>
        <taxon>Kitasatosporales</taxon>
        <taxon>Streptomycetaceae</taxon>
        <taxon>Streptomyces</taxon>
    </lineage>
</organism>
<feature type="region of interest" description="Disordered" evidence="1">
    <location>
        <begin position="1"/>
        <end position="22"/>
    </location>
</feature>
<dbReference type="AlphaFoldDB" id="A0A7W9QFY8"/>
<name>A0A7W9QFY8_9ACTN</name>
<gene>
    <name evidence="3" type="ORF">FHS42_006662</name>
</gene>
<proteinExistence type="predicted"/>
<feature type="compositionally biased region" description="Gly residues" evidence="1">
    <location>
        <begin position="1"/>
        <end position="13"/>
    </location>
</feature>
<keyword evidence="2" id="KW-0812">Transmembrane</keyword>
<dbReference type="RefSeq" id="WP_184578866.1">
    <property type="nucleotide sequence ID" value="NZ_JACHJL010000025.1"/>
</dbReference>